<feature type="site" description="Interaction with DNA" evidence="10">
    <location>
        <position position="141"/>
    </location>
</feature>
<dbReference type="Pfam" id="PF01396">
    <property type="entry name" value="Zn_ribbon_Top1"/>
    <property type="match status" value="4"/>
</dbReference>
<dbReference type="CDD" id="cd00186">
    <property type="entry name" value="TOP1Ac"/>
    <property type="match status" value="1"/>
</dbReference>
<feature type="site" description="Interaction with DNA" evidence="10">
    <location>
        <position position="488"/>
    </location>
</feature>
<dbReference type="InterPro" id="IPR013498">
    <property type="entry name" value="Topo_IA_Znf"/>
</dbReference>
<evidence type="ECO:0000259" key="12">
    <source>
        <dbReference type="PROSITE" id="PS52039"/>
    </source>
</evidence>
<evidence type="ECO:0000256" key="3">
    <source>
        <dbReference type="ARBA" id="ARBA00022723"/>
    </source>
</evidence>
<evidence type="ECO:0000256" key="4">
    <source>
        <dbReference type="ARBA" id="ARBA00022771"/>
    </source>
</evidence>
<feature type="site" description="Interaction with DNA" evidence="10">
    <location>
        <position position="140"/>
    </location>
</feature>
<dbReference type="RefSeq" id="WP_078686121.1">
    <property type="nucleotide sequence ID" value="NZ_FUYA01000013.1"/>
</dbReference>
<organism evidence="13 14">
    <name type="scientific">Desulfobaculum bizertense DSM 18034</name>
    <dbReference type="NCBI Taxonomy" id="1121442"/>
    <lineage>
        <taxon>Bacteria</taxon>
        <taxon>Pseudomonadati</taxon>
        <taxon>Thermodesulfobacteriota</taxon>
        <taxon>Desulfovibrionia</taxon>
        <taxon>Desulfovibrionales</taxon>
        <taxon>Desulfovibrionaceae</taxon>
        <taxon>Desulfobaculum</taxon>
    </lineage>
</organism>
<comment type="similarity">
    <text evidence="2 10">Belongs to the type IA topoisomerase family.</text>
</comment>
<keyword evidence="5" id="KW-0862">Zinc</keyword>
<feature type="site" description="Interaction with DNA" evidence="10">
    <location>
        <position position="156"/>
    </location>
</feature>
<dbReference type="Gene3D" id="3.40.50.140">
    <property type="match status" value="1"/>
</dbReference>
<dbReference type="OrthoDB" id="9804262at2"/>
<feature type="active site" description="O-(5'-phospho-DNA)-tyrosine intermediate" evidence="10">
    <location>
        <position position="300"/>
    </location>
</feature>
<keyword evidence="6" id="KW-0460">Magnesium</keyword>
<keyword evidence="14" id="KW-1185">Reference proteome</keyword>
<name>A0A1T4X0M6_9BACT</name>
<dbReference type="Gene3D" id="2.70.20.10">
    <property type="entry name" value="Topoisomerase I, domain 3"/>
    <property type="match status" value="1"/>
</dbReference>
<keyword evidence="4" id="KW-0863">Zinc-finger</keyword>
<dbReference type="InterPro" id="IPR013824">
    <property type="entry name" value="Topo_IA_cen_sub1"/>
</dbReference>
<evidence type="ECO:0000256" key="2">
    <source>
        <dbReference type="ARBA" id="ARBA00009446"/>
    </source>
</evidence>
<keyword evidence="8 10" id="KW-0238">DNA-binding</keyword>
<dbReference type="InterPro" id="IPR003602">
    <property type="entry name" value="Topo_IA_DNA-bd_dom"/>
</dbReference>
<proteinExistence type="inferred from homology"/>
<dbReference type="InterPro" id="IPR034149">
    <property type="entry name" value="TOPRIM_TopoI"/>
</dbReference>
<keyword evidence="7 10" id="KW-0799">Topoisomerase</keyword>
<dbReference type="InterPro" id="IPR013825">
    <property type="entry name" value="Topo_IA_cen_sub2"/>
</dbReference>
<dbReference type="Proteomes" id="UP000189733">
    <property type="component" value="Unassembled WGS sequence"/>
</dbReference>
<dbReference type="NCBIfam" id="TIGR01051">
    <property type="entry name" value="topA_bact"/>
    <property type="match status" value="1"/>
</dbReference>
<evidence type="ECO:0000256" key="9">
    <source>
        <dbReference type="ARBA" id="ARBA00023235"/>
    </source>
</evidence>
<dbReference type="PANTHER" id="PTHR42785:SF1">
    <property type="entry name" value="DNA TOPOISOMERASE"/>
    <property type="match status" value="1"/>
</dbReference>
<dbReference type="PRINTS" id="PR00417">
    <property type="entry name" value="PRTPISMRASEI"/>
</dbReference>
<evidence type="ECO:0000256" key="7">
    <source>
        <dbReference type="ARBA" id="ARBA00023029"/>
    </source>
</evidence>
<dbReference type="EMBL" id="FUYA01000013">
    <property type="protein sequence ID" value="SKA82977.1"/>
    <property type="molecule type" value="Genomic_DNA"/>
</dbReference>
<gene>
    <name evidence="10" type="primary">topA</name>
    <name evidence="13" type="ORF">SAMN02745702_02858</name>
</gene>
<dbReference type="GO" id="GO:0003917">
    <property type="term" value="F:DNA topoisomerase type I (single strand cut, ATP-independent) activity"/>
    <property type="evidence" value="ECO:0007669"/>
    <property type="project" value="UniProtKB-UniRule"/>
</dbReference>
<dbReference type="SMART" id="SM00436">
    <property type="entry name" value="TOP1Bc"/>
    <property type="match status" value="1"/>
</dbReference>
<dbReference type="InterPro" id="IPR013826">
    <property type="entry name" value="Topo_IA_cen_sub3"/>
</dbReference>
<dbReference type="SUPFAM" id="SSF56712">
    <property type="entry name" value="Prokaryotic type I DNA topoisomerase"/>
    <property type="match status" value="1"/>
</dbReference>
<dbReference type="PROSITE" id="PS52039">
    <property type="entry name" value="TOPO_IA_2"/>
    <property type="match status" value="1"/>
</dbReference>
<dbReference type="Pfam" id="PF01751">
    <property type="entry name" value="Toprim"/>
    <property type="match status" value="1"/>
</dbReference>
<dbReference type="InterPro" id="IPR023405">
    <property type="entry name" value="Topo_IA_core_domain"/>
</dbReference>
<feature type="domain" description="Toprim" evidence="11">
    <location>
        <begin position="3"/>
        <end position="114"/>
    </location>
</feature>
<protein>
    <recommendedName>
        <fullName evidence="10">DNA topoisomerase 1</fullName>
        <ecNumber evidence="10">5.6.2.1</ecNumber>
    </recommendedName>
    <alternativeName>
        <fullName evidence="10">DNA topoisomerase I</fullName>
    </alternativeName>
</protein>
<dbReference type="InterPro" id="IPR000380">
    <property type="entry name" value="Topo_IA"/>
</dbReference>
<evidence type="ECO:0000256" key="8">
    <source>
        <dbReference type="ARBA" id="ARBA00023125"/>
    </source>
</evidence>
<feature type="site" description="Interaction with DNA" evidence="10">
    <location>
        <position position="302"/>
    </location>
</feature>
<dbReference type="HAMAP" id="MF_00952">
    <property type="entry name" value="Topoisom_1_prok"/>
    <property type="match status" value="1"/>
</dbReference>
<accession>A0A1T4X0M6</accession>
<dbReference type="PANTHER" id="PTHR42785">
    <property type="entry name" value="DNA TOPOISOMERASE, TYPE IA, CORE"/>
    <property type="match status" value="1"/>
</dbReference>
<comment type="catalytic activity">
    <reaction evidence="1 10">
        <text>ATP-independent breakage of single-stranded DNA, followed by passage and rejoining.</text>
        <dbReference type="EC" id="5.6.2.1"/>
    </reaction>
</comment>
<keyword evidence="3" id="KW-0479">Metal-binding</keyword>
<dbReference type="AlphaFoldDB" id="A0A1T4X0M6"/>
<dbReference type="InterPro" id="IPR006171">
    <property type="entry name" value="TOPRIM_dom"/>
</dbReference>
<dbReference type="EC" id="5.6.2.1" evidence="10"/>
<dbReference type="Gene3D" id="1.10.290.10">
    <property type="entry name" value="Topoisomerase I, domain 4"/>
    <property type="match status" value="1"/>
</dbReference>
<dbReference type="InterPro" id="IPR003601">
    <property type="entry name" value="Topo_IA_2"/>
</dbReference>
<dbReference type="STRING" id="1121442.SAMN02745702_02858"/>
<comment type="function">
    <text evidence="10">Releases the supercoiling and torsional tension of DNA, which is introduced during the DNA replication and transcription, by transiently cleaving and rejoining one strand of the DNA duplex. Introduces a single-strand break via transesterification at a target site in duplex DNA. The scissile phosphodiester is attacked by the catalytic tyrosine of the enzyme, resulting in the formation of a DNA-(5'-phosphotyrosyl)-enzyme intermediate and the expulsion of a 3'-OH DNA strand. The free DNA strand then undergoes passage around the unbroken strand, thus removing DNA supercoils. Finally, in the religation step, the DNA 3'-OH attacks the covalent intermediate to expel the active-site tyrosine and restore the DNA phosphodiester backbone.</text>
</comment>
<feature type="site" description="Interaction with DNA" evidence="10">
    <location>
        <position position="149"/>
    </location>
</feature>
<sequence>MSKNLIIVESPAKVKTIKKFLGRKFAVEASVGHVRDLPSKKLGVDDESFQPEYITIPGKEKVVKKLTTAAAKADTIYLAPDPDREGEAIAWHVATILKDTNRNADIHRIQFNEITSRAVKEALEHPRELDENLFNSQQARRVLDRLVGYKVSPLLWKKVKRGISAGRVQSVALRLVVDREKERRAFVPEEYWVLKAKFLGENPPAFDADLWKIKGKTAKVGSGEEAAAIEKTCKENPFVVESVTEKERKRSPLPPFITSTLQQEANRRLGYSAKRTMSIAQRLYEGVDLGERGTTALITYMRTDSVRIANDARDAAKDFVLENFGEDFYPPKPRYFKTKASAQDAHEAIRPVDVTITPESLQALLPSEQYRLYKLIWERFLASQMAVARFWDTTVITRVQDVQWRSRGERLLFPGYLKVYSIAGGLGDSELPKLEEGQEIKLEKFSKEQKFTQPPARYTEASLVKELEEKGIGRPSTYAAIISTLLAREYVQLTNKHFICTDLGVVVSDLLSEHFKTLMDVSFTANMEESLDAVAMGDKDWIRLMKDFTSDFYPTLEEARENMKRVKTGLETDIVCEQCGKPMVIKFGKAGTFLACSGYPACSNTKNFVRNEQGEIEIVEKVKTEAEKIGRKCPECGGELVLKHARTGSRFIACDNYPDCTYTEPFSTGIPCPKCGEGELVEKSSRRGKLFFSCSRYPDCDYAQWNPPVAEKCPECGFPILERKKTRAKGEHLACPNKKCKYTRSLEEESEE</sequence>
<dbReference type="SMART" id="SM00437">
    <property type="entry name" value="TOP1Ac"/>
    <property type="match status" value="1"/>
</dbReference>
<dbReference type="PROSITE" id="PS50880">
    <property type="entry name" value="TOPRIM"/>
    <property type="match status" value="1"/>
</dbReference>
<dbReference type="SUPFAM" id="SSF57783">
    <property type="entry name" value="Zinc beta-ribbon"/>
    <property type="match status" value="2"/>
</dbReference>
<feature type="domain" description="Topo IA-type catalytic" evidence="12">
    <location>
        <begin position="130"/>
        <end position="556"/>
    </location>
</feature>
<feature type="site" description="Interaction with DNA" evidence="10">
    <location>
        <position position="33"/>
    </location>
</feature>
<feature type="region of interest" description="Interaction with DNA" evidence="10">
    <location>
        <begin position="164"/>
        <end position="169"/>
    </location>
</feature>
<evidence type="ECO:0000256" key="1">
    <source>
        <dbReference type="ARBA" id="ARBA00000213"/>
    </source>
</evidence>
<dbReference type="InterPro" id="IPR023406">
    <property type="entry name" value="Topo_IA_AS"/>
</dbReference>
<comment type="subunit">
    <text evidence="10">Monomer.</text>
</comment>
<reference evidence="13 14" key="1">
    <citation type="submission" date="2017-02" db="EMBL/GenBank/DDBJ databases">
        <authorList>
            <person name="Peterson S.W."/>
        </authorList>
    </citation>
    <scope>NUCLEOTIDE SEQUENCE [LARGE SCALE GENOMIC DNA]</scope>
    <source>
        <strain evidence="13 14">DSM 18034</strain>
    </source>
</reference>
<dbReference type="InterPro" id="IPR005733">
    <property type="entry name" value="TopoI_bac-type"/>
</dbReference>
<dbReference type="GO" id="GO:0006265">
    <property type="term" value="P:DNA topological change"/>
    <property type="evidence" value="ECO:0007669"/>
    <property type="project" value="UniProtKB-UniRule"/>
</dbReference>
<dbReference type="GO" id="GO:0003677">
    <property type="term" value="F:DNA binding"/>
    <property type="evidence" value="ECO:0007669"/>
    <property type="project" value="UniProtKB-KW"/>
</dbReference>
<dbReference type="CDD" id="cd03363">
    <property type="entry name" value="TOPRIM_TopoIA_TopoI"/>
    <property type="match status" value="1"/>
</dbReference>
<dbReference type="PROSITE" id="PS00396">
    <property type="entry name" value="TOPO_IA_1"/>
    <property type="match status" value="1"/>
</dbReference>
<dbReference type="Gene3D" id="3.30.65.10">
    <property type="entry name" value="Bacterial Topoisomerase I, domain 1"/>
    <property type="match status" value="3"/>
</dbReference>
<evidence type="ECO:0000313" key="14">
    <source>
        <dbReference type="Proteomes" id="UP000189733"/>
    </source>
</evidence>
<dbReference type="GO" id="GO:0008270">
    <property type="term" value="F:zinc ion binding"/>
    <property type="evidence" value="ECO:0007669"/>
    <property type="project" value="UniProtKB-KW"/>
</dbReference>
<dbReference type="GO" id="GO:0005694">
    <property type="term" value="C:chromosome"/>
    <property type="evidence" value="ECO:0007669"/>
    <property type="project" value="InterPro"/>
</dbReference>
<dbReference type="Pfam" id="PF01131">
    <property type="entry name" value="Topoisom_bac"/>
    <property type="match status" value="1"/>
</dbReference>
<dbReference type="Gene3D" id="1.10.460.10">
    <property type="entry name" value="Topoisomerase I, domain 2"/>
    <property type="match status" value="1"/>
</dbReference>
<keyword evidence="9 10" id="KW-0413">Isomerase</keyword>
<feature type="site" description="Interaction with DNA" evidence="10">
    <location>
        <position position="144"/>
    </location>
</feature>
<evidence type="ECO:0000313" key="13">
    <source>
        <dbReference type="EMBL" id="SKA82977.1"/>
    </source>
</evidence>
<dbReference type="InterPro" id="IPR028612">
    <property type="entry name" value="Topoisom_1_IA"/>
</dbReference>
<evidence type="ECO:0000256" key="10">
    <source>
        <dbReference type="HAMAP-Rule" id="MF_00952"/>
    </source>
</evidence>
<evidence type="ECO:0000256" key="6">
    <source>
        <dbReference type="ARBA" id="ARBA00022842"/>
    </source>
</evidence>
<evidence type="ECO:0000256" key="5">
    <source>
        <dbReference type="ARBA" id="ARBA00022833"/>
    </source>
</evidence>
<dbReference type="InterPro" id="IPR013497">
    <property type="entry name" value="Topo_IA_cen"/>
</dbReference>
<evidence type="ECO:0000259" key="11">
    <source>
        <dbReference type="PROSITE" id="PS50880"/>
    </source>
</evidence>
<dbReference type="SMART" id="SM00493">
    <property type="entry name" value="TOPRIM"/>
    <property type="match status" value="1"/>
</dbReference>